<dbReference type="EMBL" id="VDMD01000023">
    <property type="protein sequence ID" value="TRM60211.1"/>
    <property type="molecule type" value="Genomic_DNA"/>
</dbReference>
<accession>A0A550C5Y1</accession>
<proteinExistence type="predicted"/>
<dbReference type="OrthoDB" id="3038402at2759"/>
<evidence type="ECO:0008006" key="3">
    <source>
        <dbReference type="Google" id="ProtNLM"/>
    </source>
</evidence>
<dbReference type="Gene3D" id="3.80.10.10">
    <property type="entry name" value="Ribonuclease Inhibitor"/>
    <property type="match status" value="1"/>
</dbReference>
<evidence type="ECO:0000313" key="2">
    <source>
        <dbReference type="Proteomes" id="UP000320762"/>
    </source>
</evidence>
<keyword evidence="2" id="KW-1185">Reference proteome</keyword>
<dbReference type="Proteomes" id="UP000320762">
    <property type="component" value="Unassembled WGS sequence"/>
</dbReference>
<name>A0A550C5Y1_9AGAR</name>
<dbReference type="AlphaFoldDB" id="A0A550C5Y1"/>
<sequence length="279" mass="31732">MHYVTEFLAQFDGAPLLQSLQCMHNFPSTPHSCRSLRLPALRQLKVINGCLECLSLPGSLTSLYLSYLPCDGVQLRTILRCCPLLHTLVLESYGPQTGDLTYPFTIVESTSVKQFAVELATTSASRRPKIARLSFPSLEYLELGEETTSDRLQQLFPPSSTMFSSLHTLHLHDYFGVHNALPFLLSLKAMRHLILADVNLKSMNWPVDAWPDLKRIEVVDSPWFCSEDGTEISKLADFTRERQKISPDFCTVVIDEEWCNQYPEFELLPLGFSEKRLLM</sequence>
<reference evidence="1 2" key="1">
    <citation type="journal article" date="2019" name="New Phytol.">
        <title>Comparative genomics reveals unique wood-decay strategies and fruiting body development in the Schizophyllaceae.</title>
        <authorList>
            <person name="Almasi E."/>
            <person name="Sahu N."/>
            <person name="Krizsan K."/>
            <person name="Balint B."/>
            <person name="Kovacs G.M."/>
            <person name="Kiss B."/>
            <person name="Cseklye J."/>
            <person name="Drula E."/>
            <person name="Henrissat B."/>
            <person name="Nagy I."/>
            <person name="Chovatia M."/>
            <person name="Adam C."/>
            <person name="LaButti K."/>
            <person name="Lipzen A."/>
            <person name="Riley R."/>
            <person name="Grigoriev I.V."/>
            <person name="Nagy L.G."/>
        </authorList>
    </citation>
    <scope>NUCLEOTIDE SEQUENCE [LARGE SCALE GENOMIC DNA]</scope>
    <source>
        <strain evidence="1 2">NL-1724</strain>
    </source>
</reference>
<dbReference type="SUPFAM" id="SSF52058">
    <property type="entry name" value="L domain-like"/>
    <property type="match status" value="1"/>
</dbReference>
<dbReference type="STRING" id="97359.A0A550C5Y1"/>
<dbReference type="InterPro" id="IPR032675">
    <property type="entry name" value="LRR_dom_sf"/>
</dbReference>
<protein>
    <recommendedName>
        <fullName evidence="3">F-box domain-containing protein</fullName>
    </recommendedName>
</protein>
<evidence type="ECO:0000313" key="1">
    <source>
        <dbReference type="EMBL" id="TRM60211.1"/>
    </source>
</evidence>
<gene>
    <name evidence="1" type="ORF">BD626DRAFT_571986</name>
</gene>
<organism evidence="1 2">
    <name type="scientific">Schizophyllum amplum</name>
    <dbReference type="NCBI Taxonomy" id="97359"/>
    <lineage>
        <taxon>Eukaryota</taxon>
        <taxon>Fungi</taxon>
        <taxon>Dikarya</taxon>
        <taxon>Basidiomycota</taxon>
        <taxon>Agaricomycotina</taxon>
        <taxon>Agaricomycetes</taxon>
        <taxon>Agaricomycetidae</taxon>
        <taxon>Agaricales</taxon>
        <taxon>Schizophyllaceae</taxon>
        <taxon>Schizophyllum</taxon>
    </lineage>
</organism>
<comment type="caution">
    <text evidence="1">The sequence shown here is derived from an EMBL/GenBank/DDBJ whole genome shotgun (WGS) entry which is preliminary data.</text>
</comment>